<sequence>EEAVEFVDENEKDSTIRKEIDAIIRNNAIDIELESANKEDIDIIIENELDA</sequence>
<evidence type="ECO:0000313" key="2">
    <source>
        <dbReference type="Proteomes" id="UP000789759"/>
    </source>
</evidence>
<protein>
    <submittedName>
        <fullName evidence="1">21349_t:CDS:1</fullName>
    </submittedName>
</protein>
<organism evidence="1 2">
    <name type="scientific">Cetraspora pellucida</name>
    <dbReference type="NCBI Taxonomy" id="1433469"/>
    <lineage>
        <taxon>Eukaryota</taxon>
        <taxon>Fungi</taxon>
        <taxon>Fungi incertae sedis</taxon>
        <taxon>Mucoromycota</taxon>
        <taxon>Glomeromycotina</taxon>
        <taxon>Glomeromycetes</taxon>
        <taxon>Diversisporales</taxon>
        <taxon>Gigasporaceae</taxon>
        <taxon>Cetraspora</taxon>
    </lineage>
</organism>
<dbReference type="Proteomes" id="UP000789759">
    <property type="component" value="Unassembled WGS sequence"/>
</dbReference>
<evidence type="ECO:0000313" key="1">
    <source>
        <dbReference type="EMBL" id="CAG8817393.1"/>
    </source>
</evidence>
<gene>
    <name evidence="1" type="ORF">CPELLU_LOCUS19343</name>
</gene>
<dbReference type="EMBL" id="CAJVQA010045424">
    <property type="protein sequence ID" value="CAG8817393.1"/>
    <property type="molecule type" value="Genomic_DNA"/>
</dbReference>
<comment type="caution">
    <text evidence="1">The sequence shown here is derived from an EMBL/GenBank/DDBJ whole genome shotgun (WGS) entry which is preliminary data.</text>
</comment>
<feature type="non-terminal residue" evidence="1">
    <location>
        <position position="1"/>
    </location>
</feature>
<accession>A0A9N9KBZ3</accession>
<name>A0A9N9KBZ3_9GLOM</name>
<reference evidence="1" key="1">
    <citation type="submission" date="2021-06" db="EMBL/GenBank/DDBJ databases">
        <authorList>
            <person name="Kallberg Y."/>
            <person name="Tangrot J."/>
            <person name="Rosling A."/>
        </authorList>
    </citation>
    <scope>NUCLEOTIDE SEQUENCE</scope>
    <source>
        <strain evidence="1">FL966</strain>
    </source>
</reference>
<keyword evidence="2" id="KW-1185">Reference proteome</keyword>
<feature type="non-terminal residue" evidence="1">
    <location>
        <position position="51"/>
    </location>
</feature>
<dbReference type="AlphaFoldDB" id="A0A9N9KBZ3"/>
<proteinExistence type="predicted"/>